<keyword evidence="3" id="KW-1185">Reference proteome</keyword>
<dbReference type="PANTHER" id="PTHR35596:SF1">
    <property type="entry name" value="MICROBIAL-TYPE PARG CATALYTIC DOMAIN-CONTAINING PROTEIN"/>
    <property type="match status" value="1"/>
</dbReference>
<protein>
    <submittedName>
        <fullName evidence="2">Uncharacterized protein (TIGR02452 family)</fullName>
    </submittedName>
</protein>
<dbReference type="Proteomes" id="UP001183643">
    <property type="component" value="Unassembled WGS sequence"/>
</dbReference>
<dbReference type="InterPro" id="IPR012664">
    <property type="entry name" value="CHP02452"/>
</dbReference>
<accession>A0AAE3YQY3</accession>
<dbReference type="RefSeq" id="WP_310368097.1">
    <property type="nucleotide sequence ID" value="NZ_JAVDYB010000001.1"/>
</dbReference>
<dbReference type="AlphaFoldDB" id="A0AAE3YQY3"/>
<sequence length="279" mass="28766">MSTRLRAIATETLAVLDAGAYTAPSGAVVPLAPLVSAAVAGTVLHLPGSPLPAPSGDGRPAIVEVTGESTLSAARRLARDGPVAALVFASAKNPGGGFRTGAQAQEESVARASALFPCLTAVPEFYEFHRAQGDLLYSDRVIYSPGVPVFRDDKGRFLEESHAVSMLTAAAPNRGAIARDQPASADRIDAVLAARARRVLDVAATHGERRLVLGAWGCGVFRNTPAVVADAFATALDAMPGHFDHVVFAVLDRDPAPIRAAFTARLGGPPPGRGPKPAG</sequence>
<dbReference type="Gene3D" id="3.40.220.10">
    <property type="entry name" value="Leucine Aminopeptidase, subunit E, domain 1"/>
    <property type="match status" value="1"/>
</dbReference>
<dbReference type="Pfam" id="PF10021">
    <property type="entry name" value="PARG_cat_microb"/>
    <property type="match status" value="1"/>
</dbReference>
<dbReference type="SUPFAM" id="SSF52949">
    <property type="entry name" value="Macro domain-like"/>
    <property type="match status" value="1"/>
</dbReference>
<dbReference type="InterPro" id="IPR043472">
    <property type="entry name" value="Macro_dom-like"/>
</dbReference>
<dbReference type="EMBL" id="JAVDYB010000001">
    <property type="protein sequence ID" value="MDR7276156.1"/>
    <property type="molecule type" value="Genomic_DNA"/>
</dbReference>
<feature type="domain" description="Microbial-type PARG catalytic" evidence="1">
    <location>
        <begin position="9"/>
        <end position="152"/>
    </location>
</feature>
<comment type="caution">
    <text evidence="2">The sequence shown here is derived from an EMBL/GenBank/DDBJ whole genome shotgun (WGS) entry which is preliminary data.</text>
</comment>
<dbReference type="InterPro" id="IPR019261">
    <property type="entry name" value="PARG_cat_microbial"/>
</dbReference>
<dbReference type="PIRSF" id="PIRSF014899">
    <property type="entry name" value="UCP014899"/>
    <property type="match status" value="1"/>
</dbReference>
<proteinExistence type="predicted"/>
<evidence type="ECO:0000313" key="2">
    <source>
        <dbReference type="EMBL" id="MDR7276156.1"/>
    </source>
</evidence>
<evidence type="ECO:0000259" key="1">
    <source>
        <dbReference type="Pfam" id="PF10021"/>
    </source>
</evidence>
<dbReference type="NCBIfam" id="TIGR02452">
    <property type="entry name" value="TIGR02452 family protein"/>
    <property type="match status" value="1"/>
</dbReference>
<gene>
    <name evidence="2" type="ORF">J2S41_002934</name>
</gene>
<reference evidence="2" key="1">
    <citation type="submission" date="2023-07" db="EMBL/GenBank/DDBJ databases">
        <title>Sequencing the genomes of 1000 actinobacteria strains.</title>
        <authorList>
            <person name="Klenk H.-P."/>
        </authorList>
    </citation>
    <scope>NUCLEOTIDE SEQUENCE</scope>
    <source>
        <strain evidence="2">DSM 44707</strain>
    </source>
</reference>
<name>A0AAE3YQY3_9ACTN</name>
<dbReference type="PANTHER" id="PTHR35596">
    <property type="entry name" value="DUF2263 DOMAIN-CONTAINING PROTEIN"/>
    <property type="match status" value="1"/>
</dbReference>
<evidence type="ECO:0000313" key="3">
    <source>
        <dbReference type="Proteomes" id="UP001183643"/>
    </source>
</evidence>
<organism evidence="2 3">
    <name type="scientific">Catenuloplanes atrovinosus</name>
    <dbReference type="NCBI Taxonomy" id="137266"/>
    <lineage>
        <taxon>Bacteria</taxon>
        <taxon>Bacillati</taxon>
        <taxon>Actinomycetota</taxon>
        <taxon>Actinomycetes</taxon>
        <taxon>Micromonosporales</taxon>
        <taxon>Micromonosporaceae</taxon>
        <taxon>Catenuloplanes</taxon>
    </lineage>
</organism>